<keyword evidence="7" id="KW-1185">Reference proteome</keyword>
<evidence type="ECO:0000259" key="5">
    <source>
        <dbReference type="PROSITE" id="PS50089"/>
    </source>
</evidence>
<sequence length="414" mass="45094">MAVEARHLCLFPPPQILFPTNSRMTTVVDGMMDGNNGGGNITLYGVGGGARPLGYGGPLSGTTTTTADNNNNNTASLIPNLHLPPSMYGGSAPTSTTMVAADSMPVKAPLMPMNSERDSGLTYSAVPRKRPRYDDNPTAAAADQQLLSSTFQFPPPSHHHHRDTSGGSFTFLGQDMSFEIQQQQFEIDRFIAHQTVKVKMEMEERRKSYSRRILTAVEETVRKKLRAKEEEIERIGRLNWALEEKVKSLCVENQIWRELAQSNEATANALRTNLEQVLLAAAASQAQPPQQQEEQDVHRIDNNDLCDDAQSCCGSNQNNIDDNPNPESYPIEDGNDVNGPAGNSAIPLSNEIETVRMKTGGGGRRCRNCGKEEASVLVLPCRHLCLCGGCGPSLQTCPICLCTKNGTLHINLSS</sequence>
<proteinExistence type="predicted"/>
<dbReference type="GO" id="GO:0004842">
    <property type="term" value="F:ubiquitin-protein transferase activity"/>
    <property type="evidence" value="ECO:0007669"/>
    <property type="project" value="TreeGrafter"/>
</dbReference>
<feature type="domain" description="RING-type" evidence="5">
    <location>
        <begin position="366"/>
        <end position="400"/>
    </location>
</feature>
<evidence type="ECO:0000256" key="3">
    <source>
        <dbReference type="ARBA" id="ARBA00022833"/>
    </source>
</evidence>
<dbReference type="InterPro" id="IPR011029">
    <property type="entry name" value="DEATH-like_dom_sf"/>
</dbReference>
<dbReference type="Gene3D" id="1.10.1170.10">
    <property type="entry name" value="Inhibitor Of Apoptosis Protein (2mihbC-IAP-1), Chain A"/>
    <property type="match status" value="1"/>
</dbReference>
<organism evidence="6 7">
    <name type="scientific">Oldenlandia corymbosa var. corymbosa</name>
    <dbReference type="NCBI Taxonomy" id="529605"/>
    <lineage>
        <taxon>Eukaryota</taxon>
        <taxon>Viridiplantae</taxon>
        <taxon>Streptophyta</taxon>
        <taxon>Embryophyta</taxon>
        <taxon>Tracheophyta</taxon>
        <taxon>Spermatophyta</taxon>
        <taxon>Magnoliopsida</taxon>
        <taxon>eudicotyledons</taxon>
        <taxon>Gunneridae</taxon>
        <taxon>Pentapetalae</taxon>
        <taxon>asterids</taxon>
        <taxon>lamiids</taxon>
        <taxon>Gentianales</taxon>
        <taxon>Rubiaceae</taxon>
        <taxon>Rubioideae</taxon>
        <taxon>Spermacoceae</taxon>
        <taxon>Hedyotis-Oldenlandia complex</taxon>
        <taxon>Oldenlandia</taxon>
    </lineage>
</organism>
<name>A0AAV1BXD1_OLDCO</name>
<dbReference type="Pfam" id="PF13920">
    <property type="entry name" value="zf-C3HC4_3"/>
    <property type="match status" value="1"/>
</dbReference>
<dbReference type="PROSITE" id="PS50089">
    <property type="entry name" value="ZF_RING_2"/>
    <property type="match status" value="1"/>
</dbReference>
<evidence type="ECO:0000313" key="6">
    <source>
        <dbReference type="EMBL" id="CAI9087991.1"/>
    </source>
</evidence>
<evidence type="ECO:0000256" key="4">
    <source>
        <dbReference type="PROSITE-ProRule" id="PRU00175"/>
    </source>
</evidence>
<dbReference type="CDD" id="cd16649">
    <property type="entry name" value="mRING-HC-C3HC5_CGRF1-like"/>
    <property type="match status" value="1"/>
</dbReference>
<keyword evidence="2 4" id="KW-0863">Zinc-finger</keyword>
<evidence type="ECO:0000313" key="7">
    <source>
        <dbReference type="Proteomes" id="UP001161247"/>
    </source>
</evidence>
<protein>
    <submittedName>
        <fullName evidence="6">OLC1v1022212C2</fullName>
    </submittedName>
</protein>
<dbReference type="PANTHER" id="PTHR42647:SF12">
    <property type="entry name" value="BOI-RELATED E3 UBIQUITIN-PROTEIN LIGASE 2-RELATED"/>
    <property type="match status" value="1"/>
</dbReference>
<reference evidence="6" key="1">
    <citation type="submission" date="2023-03" db="EMBL/GenBank/DDBJ databases">
        <authorList>
            <person name="Julca I."/>
        </authorList>
    </citation>
    <scope>NUCLEOTIDE SEQUENCE</scope>
</reference>
<dbReference type="AlphaFoldDB" id="A0AAV1BXD1"/>
<dbReference type="GO" id="GO:0043067">
    <property type="term" value="P:regulation of programmed cell death"/>
    <property type="evidence" value="ECO:0007669"/>
    <property type="project" value="TreeGrafter"/>
</dbReference>
<dbReference type="Proteomes" id="UP001161247">
    <property type="component" value="Chromosome 1"/>
</dbReference>
<dbReference type="EMBL" id="OX459118">
    <property type="protein sequence ID" value="CAI9087991.1"/>
    <property type="molecule type" value="Genomic_DNA"/>
</dbReference>
<dbReference type="Gene3D" id="1.10.533.10">
    <property type="entry name" value="Death Domain, Fas"/>
    <property type="match status" value="1"/>
</dbReference>
<dbReference type="PANTHER" id="PTHR42647">
    <property type="entry name" value="SBP (S-RIBONUCLEASE BINDING PROTEIN) FAMILY PROTEIN"/>
    <property type="match status" value="1"/>
</dbReference>
<accession>A0AAV1BXD1</accession>
<dbReference type="GO" id="GO:0008270">
    <property type="term" value="F:zinc ion binding"/>
    <property type="evidence" value="ECO:0007669"/>
    <property type="project" value="UniProtKB-KW"/>
</dbReference>
<evidence type="ECO:0000256" key="2">
    <source>
        <dbReference type="ARBA" id="ARBA00022771"/>
    </source>
</evidence>
<keyword evidence="3" id="KW-0862">Zinc</keyword>
<dbReference type="Gene3D" id="1.10.8.10">
    <property type="entry name" value="DNA helicase RuvA subunit, C-terminal domain"/>
    <property type="match status" value="1"/>
</dbReference>
<keyword evidence="1" id="KW-0479">Metal-binding</keyword>
<gene>
    <name evidence="6" type="ORF">OLC1_LOCUS674</name>
</gene>
<evidence type="ECO:0000256" key="1">
    <source>
        <dbReference type="ARBA" id="ARBA00022723"/>
    </source>
</evidence>
<dbReference type="InterPro" id="IPR001841">
    <property type="entry name" value="Znf_RING"/>
</dbReference>